<dbReference type="Proteomes" id="UP000054350">
    <property type="component" value="Unassembled WGS sequence"/>
</dbReference>
<feature type="region of interest" description="Disordered" evidence="1">
    <location>
        <begin position="42"/>
        <end position="73"/>
    </location>
</feature>
<dbReference type="EMBL" id="GG745337">
    <property type="protein sequence ID" value="KNE61020.1"/>
    <property type="molecule type" value="Genomic_DNA"/>
</dbReference>
<reference evidence="3" key="2">
    <citation type="submission" date="2009-11" db="EMBL/GenBank/DDBJ databases">
        <title>The Genome Sequence of Allomyces macrogynus strain ATCC 38327.</title>
        <authorList>
            <consortium name="The Broad Institute Genome Sequencing Platform"/>
            <person name="Russ C."/>
            <person name="Cuomo C."/>
            <person name="Shea T."/>
            <person name="Young S.K."/>
            <person name="Zeng Q."/>
            <person name="Koehrsen M."/>
            <person name="Haas B."/>
            <person name="Borodovsky M."/>
            <person name="Guigo R."/>
            <person name="Alvarado L."/>
            <person name="Berlin A."/>
            <person name="Borenstein D."/>
            <person name="Chen Z."/>
            <person name="Engels R."/>
            <person name="Freedman E."/>
            <person name="Gellesch M."/>
            <person name="Goldberg J."/>
            <person name="Griggs A."/>
            <person name="Gujja S."/>
            <person name="Heiman D."/>
            <person name="Hepburn T."/>
            <person name="Howarth C."/>
            <person name="Jen D."/>
            <person name="Larson L."/>
            <person name="Lewis B."/>
            <person name="Mehta T."/>
            <person name="Park D."/>
            <person name="Pearson M."/>
            <person name="Roberts A."/>
            <person name="Saif S."/>
            <person name="Shenoy N."/>
            <person name="Sisk P."/>
            <person name="Stolte C."/>
            <person name="Sykes S."/>
            <person name="Walk T."/>
            <person name="White J."/>
            <person name="Yandava C."/>
            <person name="Burger G."/>
            <person name="Gray M.W."/>
            <person name="Holland P.W.H."/>
            <person name="King N."/>
            <person name="Lang F.B.F."/>
            <person name="Roger A.J."/>
            <person name="Ruiz-Trillo I."/>
            <person name="Lander E."/>
            <person name="Nusbaum C."/>
        </authorList>
    </citation>
    <scope>NUCLEOTIDE SEQUENCE [LARGE SCALE GENOMIC DNA]</scope>
    <source>
        <strain evidence="3">ATCC 38327</strain>
    </source>
</reference>
<evidence type="ECO:0000313" key="3">
    <source>
        <dbReference type="Proteomes" id="UP000054350"/>
    </source>
</evidence>
<evidence type="ECO:0000313" key="2">
    <source>
        <dbReference type="EMBL" id="KNE61020.1"/>
    </source>
</evidence>
<accession>A0A0L0SF80</accession>
<organism evidence="2 3">
    <name type="scientific">Allomyces macrogynus (strain ATCC 38327)</name>
    <name type="common">Allomyces javanicus var. macrogynus</name>
    <dbReference type="NCBI Taxonomy" id="578462"/>
    <lineage>
        <taxon>Eukaryota</taxon>
        <taxon>Fungi</taxon>
        <taxon>Fungi incertae sedis</taxon>
        <taxon>Blastocladiomycota</taxon>
        <taxon>Blastocladiomycetes</taxon>
        <taxon>Blastocladiales</taxon>
        <taxon>Blastocladiaceae</taxon>
        <taxon>Allomyces</taxon>
    </lineage>
</organism>
<dbReference type="VEuPathDB" id="FungiDB:AMAG_18729"/>
<name>A0A0L0SF80_ALLM3</name>
<proteinExistence type="predicted"/>
<dbReference type="AlphaFoldDB" id="A0A0L0SF80"/>
<sequence>MLHVGAPVTGFAVTADAAHAVLTVPGQGTAVWDLHDGTKVAGIRAGSSARSSTTHNQPDGPPSRSADRHYAPV</sequence>
<gene>
    <name evidence="2" type="ORF">AMAG_18729</name>
</gene>
<dbReference type="OrthoDB" id="361494at2759"/>
<keyword evidence="3" id="KW-1185">Reference proteome</keyword>
<reference evidence="2 3" key="1">
    <citation type="submission" date="2009-11" db="EMBL/GenBank/DDBJ databases">
        <title>Annotation of Allomyces macrogynus ATCC 38327.</title>
        <authorList>
            <consortium name="The Broad Institute Genome Sequencing Platform"/>
            <person name="Russ C."/>
            <person name="Cuomo C."/>
            <person name="Burger G."/>
            <person name="Gray M.W."/>
            <person name="Holland P.W.H."/>
            <person name="King N."/>
            <person name="Lang F.B.F."/>
            <person name="Roger A.J."/>
            <person name="Ruiz-Trillo I."/>
            <person name="Young S.K."/>
            <person name="Zeng Q."/>
            <person name="Gargeya S."/>
            <person name="Fitzgerald M."/>
            <person name="Haas B."/>
            <person name="Abouelleil A."/>
            <person name="Alvarado L."/>
            <person name="Arachchi H.M."/>
            <person name="Berlin A."/>
            <person name="Chapman S.B."/>
            <person name="Gearin G."/>
            <person name="Goldberg J."/>
            <person name="Griggs A."/>
            <person name="Gujja S."/>
            <person name="Hansen M."/>
            <person name="Heiman D."/>
            <person name="Howarth C."/>
            <person name="Larimer J."/>
            <person name="Lui A."/>
            <person name="MacDonald P.J.P."/>
            <person name="McCowen C."/>
            <person name="Montmayeur A."/>
            <person name="Murphy C."/>
            <person name="Neiman D."/>
            <person name="Pearson M."/>
            <person name="Priest M."/>
            <person name="Roberts A."/>
            <person name="Saif S."/>
            <person name="Shea T."/>
            <person name="Sisk P."/>
            <person name="Stolte C."/>
            <person name="Sykes S."/>
            <person name="Wortman J."/>
            <person name="Nusbaum C."/>
            <person name="Birren B."/>
        </authorList>
    </citation>
    <scope>NUCLEOTIDE SEQUENCE [LARGE SCALE GENOMIC DNA]</scope>
    <source>
        <strain evidence="2 3">ATCC 38327</strain>
    </source>
</reference>
<feature type="compositionally biased region" description="Low complexity" evidence="1">
    <location>
        <begin position="42"/>
        <end position="52"/>
    </location>
</feature>
<protein>
    <submittedName>
        <fullName evidence="2">Uncharacterized protein</fullName>
    </submittedName>
</protein>
<evidence type="ECO:0000256" key="1">
    <source>
        <dbReference type="SAM" id="MobiDB-lite"/>
    </source>
</evidence>